<dbReference type="PANTHER" id="PTHR30026:SF20">
    <property type="entry name" value="OUTER MEMBRANE PROTEIN TOLC"/>
    <property type="match status" value="1"/>
</dbReference>
<dbReference type="InterPro" id="IPR003423">
    <property type="entry name" value="OMP_efflux"/>
</dbReference>
<evidence type="ECO:0000256" key="3">
    <source>
        <dbReference type="ARBA" id="ARBA00022448"/>
    </source>
</evidence>
<dbReference type="GO" id="GO:0009279">
    <property type="term" value="C:cell outer membrane"/>
    <property type="evidence" value="ECO:0007669"/>
    <property type="project" value="UniProtKB-SubCell"/>
</dbReference>
<dbReference type="RefSeq" id="WP_246448438.1">
    <property type="nucleotide sequence ID" value="NZ_JACHLP010000006.1"/>
</dbReference>
<dbReference type="GO" id="GO:1990281">
    <property type="term" value="C:efflux pump complex"/>
    <property type="evidence" value="ECO:0007669"/>
    <property type="project" value="TreeGrafter"/>
</dbReference>
<dbReference type="Proteomes" id="UP000562027">
    <property type="component" value="Unassembled WGS sequence"/>
</dbReference>
<keyword evidence="7" id="KW-0998">Cell outer membrane</keyword>
<evidence type="ECO:0000313" key="10">
    <source>
        <dbReference type="EMBL" id="MBB4844476.1"/>
    </source>
</evidence>
<accession>A0A840L8R9</accession>
<reference evidence="10 11" key="1">
    <citation type="submission" date="2020-08" db="EMBL/GenBank/DDBJ databases">
        <title>Functional genomics of gut bacteria from endangered species of beetles.</title>
        <authorList>
            <person name="Carlos-Shanley C."/>
        </authorList>
    </citation>
    <scope>NUCLEOTIDE SEQUENCE [LARGE SCALE GENOMIC DNA]</scope>
    <source>
        <strain evidence="10 11">S00239</strain>
    </source>
</reference>
<dbReference type="PANTHER" id="PTHR30026">
    <property type="entry name" value="OUTER MEMBRANE PROTEIN TOLC"/>
    <property type="match status" value="1"/>
</dbReference>
<dbReference type="InterPro" id="IPR051906">
    <property type="entry name" value="TolC-like"/>
</dbReference>
<protein>
    <submittedName>
        <fullName evidence="10">Cobalt-zinc-cadmium efflux system outer membrane protein</fullName>
    </submittedName>
</protein>
<keyword evidence="5" id="KW-0812">Transmembrane</keyword>
<name>A0A840L8R9_9BURK</name>
<keyword evidence="4" id="KW-1134">Transmembrane beta strand</keyword>
<organism evidence="10 11">
    <name type="scientific">Roseateles oligotrophus</name>
    <dbReference type="NCBI Taxonomy" id="1769250"/>
    <lineage>
        <taxon>Bacteria</taxon>
        <taxon>Pseudomonadati</taxon>
        <taxon>Pseudomonadota</taxon>
        <taxon>Betaproteobacteria</taxon>
        <taxon>Burkholderiales</taxon>
        <taxon>Sphaerotilaceae</taxon>
        <taxon>Roseateles</taxon>
    </lineage>
</organism>
<keyword evidence="11" id="KW-1185">Reference proteome</keyword>
<keyword evidence="8" id="KW-0175">Coiled coil</keyword>
<dbReference type="GO" id="GO:0015288">
    <property type="term" value="F:porin activity"/>
    <property type="evidence" value="ECO:0007669"/>
    <property type="project" value="TreeGrafter"/>
</dbReference>
<evidence type="ECO:0000256" key="9">
    <source>
        <dbReference type="SAM" id="SignalP"/>
    </source>
</evidence>
<dbReference type="SUPFAM" id="SSF56954">
    <property type="entry name" value="Outer membrane efflux proteins (OEP)"/>
    <property type="match status" value="1"/>
</dbReference>
<comment type="subcellular location">
    <subcellularLocation>
        <location evidence="1">Cell outer membrane</location>
    </subcellularLocation>
</comment>
<sequence>MFTTNLKSRWARWRPGRQALACGTLLMLAISPSHAEPQPIGLAQLFEQAWALQAEAAAAPARQQAVAARRQQAQAWTADALSLELAAKTDRFGGQNQGSREYELGLQIPLWLPGERGRSQALAEAEQGALDSRLAAARWRLAAQVREAWWQWQLQQQDLALAAERLQAATQLSRDVARRVAAGELARADQHQAESTRLAAELESQQAQLASQQARQKLLALGLQPAQRLAEQGEALPEPRPDEAVPPEHPALQELRDRLGLSERAHALLQTQDRANPALRLSSSRERGGFGEPFTQTLTLGLSIPLGAAPAQRSRLANAQAEQLEARALLQQQELQLRGEIAQARLALQSAQSQAELAAHRAALAQQTRGFFAKSFALGQSDLPQLLRVEQDAFEAQRQSQRAGLRLQQARSELRQALGLLPI</sequence>
<evidence type="ECO:0000256" key="7">
    <source>
        <dbReference type="ARBA" id="ARBA00023237"/>
    </source>
</evidence>
<gene>
    <name evidence="10" type="ORF">HNP55_003020</name>
</gene>
<proteinExistence type="inferred from homology"/>
<feature type="coiled-coil region" evidence="8">
    <location>
        <begin position="188"/>
        <end position="215"/>
    </location>
</feature>
<evidence type="ECO:0000256" key="6">
    <source>
        <dbReference type="ARBA" id="ARBA00023136"/>
    </source>
</evidence>
<keyword evidence="9" id="KW-0732">Signal</keyword>
<dbReference type="GO" id="GO:0015562">
    <property type="term" value="F:efflux transmembrane transporter activity"/>
    <property type="evidence" value="ECO:0007669"/>
    <property type="project" value="InterPro"/>
</dbReference>
<comment type="caution">
    <text evidence="10">The sequence shown here is derived from an EMBL/GenBank/DDBJ whole genome shotgun (WGS) entry which is preliminary data.</text>
</comment>
<evidence type="ECO:0000256" key="2">
    <source>
        <dbReference type="ARBA" id="ARBA00007613"/>
    </source>
</evidence>
<keyword evidence="3" id="KW-0813">Transport</keyword>
<feature type="chain" id="PRO_5032436772" evidence="9">
    <location>
        <begin position="36"/>
        <end position="423"/>
    </location>
</feature>
<dbReference type="AlphaFoldDB" id="A0A840L8R9"/>
<comment type="similarity">
    <text evidence="2">Belongs to the outer membrane factor (OMF) (TC 1.B.17) family.</text>
</comment>
<keyword evidence="6" id="KW-0472">Membrane</keyword>
<evidence type="ECO:0000256" key="1">
    <source>
        <dbReference type="ARBA" id="ARBA00004442"/>
    </source>
</evidence>
<evidence type="ECO:0000256" key="8">
    <source>
        <dbReference type="SAM" id="Coils"/>
    </source>
</evidence>
<feature type="signal peptide" evidence="9">
    <location>
        <begin position="1"/>
        <end position="35"/>
    </location>
</feature>
<evidence type="ECO:0000313" key="11">
    <source>
        <dbReference type="Proteomes" id="UP000562027"/>
    </source>
</evidence>
<dbReference type="Pfam" id="PF02321">
    <property type="entry name" value="OEP"/>
    <property type="match status" value="1"/>
</dbReference>
<dbReference type="EMBL" id="JACHLP010000006">
    <property type="protein sequence ID" value="MBB4844476.1"/>
    <property type="molecule type" value="Genomic_DNA"/>
</dbReference>
<dbReference type="Gene3D" id="1.20.1600.10">
    <property type="entry name" value="Outer membrane efflux proteins (OEP)"/>
    <property type="match status" value="1"/>
</dbReference>
<evidence type="ECO:0000256" key="5">
    <source>
        <dbReference type="ARBA" id="ARBA00022692"/>
    </source>
</evidence>
<evidence type="ECO:0000256" key="4">
    <source>
        <dbReference type="ARBA" id="ARBA00022452"/>
    </source>
</evidence>